<reference evidence="1" key="1">
    <citation type="journal article" date="2020" name="mSystems">
        <title>Genome- and Community-Level Interaction Insights into Carbon Utilization and Element Cycling Functions of Hydrothermarchaeota in Hydrothermal Sediment.</title>
        <authorList>
            <person name="Zhou Z."/>
            <person name="Liu Y."/>
            <person name="Xu W."/>
            <person name="Pan J."/>
            <person name="Luo Z.H."/>
            <person name="Li M."/>
        </authorList>
    </citation>
    <scope>NUCLEOTIDE SEQUENCE [LARGE SCALE GENOMIC DNA]</scope>
    <source>
        <strain evidence="1">SpSt-70</strain>
    </source>
</reference>
<dbReference type="OMA" id="MEHREDK"/>
<dbReference type="AlphaFoldDB" id="A0A7C3KPW1"/>
<gene>
    <name evidence="1" type="ORF">ENU78_01780</name>
</gene>
<dbReference type="EMBL" id="DTDV01000006">
    <property type="protein sequence ID" value="HGK23173.1"/>
    <property type="molecule type" value="Genomic_DNA"/>
</dbReference>
<evidence type="ECO:0000313" key="1">
    <source>
        <dbReference type="EMBL" id="HGK23173.1"/>
    </source>
</evidence>
<sequence length="76" mass="9085">MLENIIKKVQFKFSFLYEIFPVYSCKICGKKKNFIFFIDETPICPECFPTFLEKQFLPLLISKIILSMEHREDKNA</sequence>
<organism evidence="1">
    <name type="scientific">Dictyoglomus thermophilum</name>
    <dbReference type="NCBI Taxonomy" id="14"/>
    <lineage>
        <taxon>Bacteria</taxon>
        <taxon>Pseudomonadati</taxon>
        <taxon>Dictyoglomota</taxon>
        <taxon>Dictyoglomia</taxon>
        <taxon>Dictyoglomales</taxon>
        <taxon>Dictyoglomaceae</taxon>
        <taxon>Dictyoglomus</taxon>
    </lineage>
</organism>
<name>A0A7C3KPW1_DICTH</name>
<accession>A0A7C3KPW1</accession>
<proteinExistence type="predicted"/>
<dbReference type="RefSeq" id="WP_012548036.1">
    <property type="nucleotide sequence ID" value="NZ_VTFL01000002.1"/>
</dbReference>
<protein>
    <submittedName>
        <fullName evidence="1">Uncharacterized protein</fullName>
    </submittedName>
</protein>
<comment type="caution">
    <text evidence="1">The sequence shown here is derived from an EMBL/GenBank/DDBJ whole genome shotgun (WGS) entry which is preliminary data.</text>
</comment>